<keyword evidence="6" id="KW-1185">Reference proteome</keyword>
<dbReference type="AlphaFoldDB" id="A0A5J9VKL4"/>
<dbReference type="Pfam" id="PF03081">
    <property type="entry name" value="Exo70_C"/>
    <property type="match status" value="1"/>
</dbReference>
<dbReference type="InterPro" id="IPR016159">
    <property type="entry name" value="Cullin_repeat-like_dom_sf"/>
</dbReference>
<dbReference type="GO" id="GO:0006887">
    <property type="term" value="P:exocytosis"/>
    <property type="evidence" value="ECO:0007669"/>
    <property type="project" value="UniProtKB-KW"/>
</dbReference>
<dbReference type="GO" id="GO:0000145">
    <property type="term" value="C:exocyst"/>
    <property type="evidence" value="ECO:0007669"/>
    <property type="project" value="InterPro"/>
</dbReference>
<evidence type="ECO:0000313" key="6">
    <source>
        <dbReference type="Proteomes" id="UP000324897"/>
    </source>
</evidence>
<evidence type="ECO:0000259" key="4">
    <source>
        <dbReference type="Pfam" id="PF03081"/>
    </source>
</evidence>
<comment type="function">
    <text evidence="3">Component of the exocyst complex.</text>
</comment>
<dbReference type="PANTHER" id="PTHR12542:SF25">
    <property type="entry name" value="EXOCYST SUBUNIT EXO70 FAMILY PROTEIN"/>
    <property type="match status" value="1"/>
</dbReference>
<evidence type="ECO:0000256" key="3">
    <source>
        <dbReference type="RuleBase" id="RU365026"/>
    </source>
</evidence>
<dbReference type="OrthoDB" id="678229at2759"/>
<dbReference type="EMBL" id="RWGY01000009">
    <property type="protein sequence ID" value="TVU36141.1"/>
    <property type="molecule type" value="Genomic_DNA"/>
</dbReference>
<sequence length="521" mass="56417">MGAAATKAVDELADAPKPQAELRLAVAEQFLLQWRPSRRADTGIWDAEAVCVNRGLLSALDDIVHLKEIQAFPMASPARTRMDSALAVAMSRLMEEFLLLRVWDASGLQGLTGLGFADETQRSASASLAFFKSCSTSTDELSLKSTSDELYASSGSHSSRPDMVTVVVDGTFLDDLDLICPGSLPVLHEIALRVIRAGYTGELIRTFTKPPCDVLDRFLSILQGERCCLEADSISFEDAEWWTTEDMVKRWIVASKLVGKTLVLIYVLEVYEALSNAAPGFLFLFPGEHANLISGTVAVVLAKLARYAMICVELLAPHRTALDLALATGGEDERGALAEGAEAVTSFGVLVAELIEGLERNLEEKSALVCADADGSAAHLFLANNVSYVLNRAADADVLSLLGDEWAARRRSRLERHAASYVEASWGAVVACLKTGGAAKGLAKFNAAFKIAHDNQVFREVPDPALRAALRKSVSEMVVPAYSAFVRKHPKFEKYVRYTADGLAQSLSDLFEGEAELGRKN</sequence>
<reference evidence="5 6" key="1">
    <citation type="journal article" date="2019" name="Sci. Rep.">
        <title>A high-quality genome of Eragrostis curvula grass provides insights into Poaceae evolution and supports new strategies to enhance forage quality.</title>
        <authorList>
            <person name="Carballo J."/>
            <person name="Santos B.A.C.M."/>
            <person name="Zappacosta D."/>
            <person name="Garbus I."/>
            <person name="Selva J.P."/>
            <person name="Gallo C.A."/>
            <person name="Diaz A."/>
            <person name="Albertini E."/>
            <person name="Caccamo M."/>
            <person name="Echenique V."/>
        </authorList>
    </citation>
    <scope>NUCLEOTIDE SEQUENCE [LARGE SCALE GENOMIC DNA]</scope>
    <source>
        <strain evidence="6">cv. Victoria</strain>
        <tissue evidence="5">Leaf</tissue>
    </source>
</reference>
<dbReference type="Proteomes" id="UP000324897">
    <property type="component" value="Unassembled WGS sequence"/>
</dbReference>
<dbReference type="GO" id="GO:0005546">
    <property type="term" value="F:phosphatidylinositol-4,5-bisphosphate binding"/>
    <property type="evidence" value="ECO:0007669"/>
    <property type="project" value="InterPro"/>
</dbReference>
<keyword evidence="3" id="KW-0653">Protein transport</keyword>
<evidence type="ECO:0000256" key="1">
    <source>
        <dbReference type="ARBA" id="ARBA00006756"/>
    </source>
</evidence>
<dbReference type="InterPro" id="IPR004140">
    <property type="entry name" value="Exo70"/>
</dbReference>
<name>A0A5J9VKL4_9POAL</name>
<keyword evidence="3" id="KW-0268">Exocytosis</keyword>
<feature type="non-terminal residue" evidence="5">
    <location>
        <position position="1"/>
    </location>
</feature>
<dbReference type="GO" id="GO:0015031">
    <property type="term" value="P:protein transport"/>
    <property type="evidence" value="ECO:0007669"/>
    <property type="project" value="UniProtKB-KW"/>
</dbReference>
<dbReference type="Gene3D" id="1.20.1280.170">
    <property type="entry name" value="Exocyst complex component Exo70"/>
    <property type="match status" value="2"/>
</dbReference>
<comment type="similarity">
    <text evidence="1 3">Belongs to the EXO70 family.</text>
</comment>
<accession>A0A5J9VKL4</accession>
<dbReference type="SUPFAM" id="SSF74788">
    <property type="entry name" value="Cullin repeat-like"/>
    <property type="match status" value="1"/>
</dbReference>
<dbReference type="InterPro" id="IPR046364">
    <property type="entry name" value="Exo70_C"/>
</dbReference>
<feature type="domain" description="Exocyst complex subunit Exo70 C-terminal" evidence="4">
    <location>
        <begin position="303"/>
        <end position="509"/>
    </location>
</feature>
<proteinExistence type="inferred from homology"/>
<keyword evidence="2 3" id="KW-0813">Transport</keyword>
<protein>
    <recommendedName>
        <fullName evidence="3">Exocyst subunit Exo70 family protein</fullName>
    </recommendedName>
</protein>
<comment type="caution">
    <text evidence="5">The sequence shown here is derived from an EMBL/GenBank/DDBJ whole genome shotgun (WGS) entry which is preliminary data.</text>
</comment>
<gene>
    <name evidence="5" type="ORF">EJB05_18058</name>
</gene>
<dbReference type="PANTHER" id="PTHR12542">
    <property type="entry name" value="EXOCYST COMPLEX PROTEIN EXO70"/>
    <property type="match status" value="1"/>
</dbReference>
<organism evidence="5 6">
    <name type="scientific">Eragrostis curvula</name>
    <name type="common">weeping love grass</name>
    <dbReference type="NCBI Taxonomy" id="38414"/>
    <lineage>
        <taxon>Eukaryota</taxon>
        <taxon>Viridiplantae</taxon>
        <taxon>Streptophyta</taxon>
        <taxon>Embryophyta</taxon>
        <taxon>Tracheophyta</taxon>
        <taxon>Spermatophyta</taxon>
        <taxon>Magnoliopsida</taxon>
        <taxon>Liliopsida</taxon>
        <taxon>Poales</taxon>
        <taxon>Poaceae</taxon>
        <taxon>PACMAD clade</taxon>
        <taxon>Chloridoideae</taxon>
        <taxon>Eragrostideae</taxon>
        <taxon>Eragrostidinae</taxon>
        <taxon>Eragrostis</taxon>
    </lineage>
</organism>
<evidence type="ECO:0000313" key="5">
    <source>
        <dbReference type="EMBL" id="TVU36141.1"/>
    </source>
</evidence>
<dbReference type="Gramene" id="TVU36141">
    <property type="protein sequence ID" value="TVU36141"/>
    <property type="gene ID" value="EJB05_18058"/>
</dbReference>
<evidence type="ECO:0000256" key="2">
    <source>
        <dbReference type="ARBA" id="ARBA00022448"/>
    </source>
</evidence>